<gene>
    <name evidence="2" type="ORF">BC938DRAFT_481467</name>
</gene>
<organism evidence="2 3">
    <name type="scientific">Jimgerdemannia flammicorona</name>
    <dbReference type="NCBI Taxonomy" id="994334"/>
    <lineage>
        <taxon>Eukaryota</taxon>
        <taxon>Fungi</taxon>
        <taxon>Fungi incertae sedis</taxon>
        <taxon>Mucoromycota</taxon>
        <taxon>Mucoromycotina</taxon>
        <taxon>Endogonomycetes</taxon>
        <taxon>Endogonales</taxon>
        <taxon>Endogonaceae</taxon>
        <taxon>Jimgerdemannia</taxon>
    </lineage>
</organism>
<comment type="caution">
    <text evidence="2">The sequence shown here is derived from an EMBL/GenBank/DDBJ whole genome shotgun (WGS) entry which is preliminary data.</text>
</comment>
<sequence>MSIHPHSSIISVHQLYIHAVTVAGPFRRSGKVMDAEVIVRDSWKDGEEDHANAHKTKEKRKKGGQAGQIGTVGCTQPWPEGMYSCNPQRSLHLNRRVKDYEVPVINDL</sequence>
<protein>
    <submittedName>
        <fullName evidence="2">Uncharacterized protein</fullName>
    </submittedName>
</protein>
<feature type="region of interest" description="Disordered" evidence="1">
    <location>
        <begin position="45"/>
        <end position="71"/>
    </location>
</feature>
<dbReference type="AlphaFoldDB" id="A0A433QG68"/>
<name>A0A433QG68_9FUNG</name>
<accession>A0A433QG68</accession>
<dbReference type="Proteomes" id="UP000274822">
    <property type="component" value="Unassembled WGS sequence"/>
</dbReference>
<dbReference type="EMBL" id="RBNJ01006160">
    <property type="protein sequence ID" value="RUS28769.1"/>
    <property type="molecule type" value="Genomic_DNA"/>
</dbReference>
<keyword evidence="3" id="KW-1185">Reference proteome</keyword>
<feature type="compositionally biased region" description="Basic residues" evidence="1">
    <location>
        <begin position="53"/>
        <end position="63"/>
    </location>
</feature>
<proteinExistence type="predicted"/>
<reference evidence="2 3" key="1">
    <citation type="journal article" date="2018" name="New Phytol.">
        <title>Phylogenomics of Endogonaceae and evolution of mycorrhizas within Mucoromycota.</title>
        <authorList>
            <person name="Chang Y."/>
            <person name="Desiro A."/>
            <person name="Na H."/>
            <person name="Sandor L."/>
            <person name="Lipzen A."/>
            <person name="Clum A."/>
            <person name="Barry K."/>
            <person name="Grigoriev I.V."/>
            <person name="Martin F.M."/>
            <person name="Stajich J.E."/>
            <person name="Smith M.E."/>
            <person name="Bonito G."/>
            <person name="Spatafora J.W."/>
        </authorList>
    </citation>
    <scope>NUCLEOTIDE SEQUENCE [LARGE SCALE GENOMIC DNA]</scope>
    <source>
        <strain evidence="2 3">AD002</strain>
    </source>
</reference>
<evidence type="ECO:0000313" key="2">
    <source>
        <dbReference type="EMBL" id="RUS28769.1"/>
    </source>
</evidence>
<evidence type="ECO:0000256" key="1">
    <source>
        <dbReference type="SAM" id="MobiDB-lite"/>
    </source>
</evidence>
<evidence type="ECO:0000313" key="3">
    <source>
        <dbReference type="Proteomes" id="UP000274822"/>
    </source>
</evidence>